<protein>
    <submittedName>
        <fullName evidence="2">Uncharacterized protein</fullName>
    </submittedName>
</protein>
<accession>A0ABQ9D8U2</accession>
<dbReference type="EMBL" id="WHWB01034061">
    <property type="protein sequence ID" value="KAJ7414439.1"/>
    <property type="molecule type" value="Genomic_DNA"/>
</dbReference>
<evidence type="ECO:0000313" key="2">
    <source>
        <dbReference type="EMBL" id="KAJ7414439.1"/>
    </source>
</evidence>
<evidence type="ECO:0000256" key="1">
    <source>
        <dbReference type="SAM" id="MobiDB-lite"/>
    </source>
</evidence>
<proteinExistence type="predicted"/>
<comment type="caution">
    <text evidence="2">The sequence shown here is derived from an EMBL/GenBank/DDBJ whole genome shotgun (WGS) entry which is preliminary data.</text>
</comment>
<name>A0ABQ9D8U2_9PASS</name>
<keyword evidence="3" id="KW-1185">Reference proteome</keyword>
<feature type="region of interest" description="Disordered" evidence="1">
    <location>
        <begin position="1"/>
        <end position="22"/>
    </location>
</feature>
<sequence length="106" mass="12005">MSITEYQTDKRAEDGQEISQSNFGQKHRVCVKEKGIDETATFKGLTWAPNMTLLLHMDVLMDTNTQPYLPPDVFWLGVKNLAVGLTAQWSIVHPTWQLTDAQGLQE</sequence>
<dbReference type="Proteomes" id="UP001145742">
    <property type="component" value="Unassembled WGS sequence"/>
</dbReference>
<evidence type="ECO:0000313" key="3">
    <source>
        <dbReference type="Proteomes" id="UP001145742"/>
    </source>
</evidence>
<organism evidence="2 3">
    <name type="scientific">Willisornis vidua</name>
    <name type="common">Xingu scale-backed antbird</name>
    <dbReference type="NCBI Taxonomy" id="1566151"/>
    <lineage>
        <taxon>Eukaryota</taxon>
        <taxon>Metazoa</taxon>
        <taxon>Chordata</taxon>
        <taxon>Craniata</taxon>
        <taxon>Vertebrata</taxon>
        <taxon>Euteleostomi</taxon>
        <taxon>Archelosauria</taxon>
        <taxon>Archosauria</taxon>
        <taxon>Dinosauria</taxon>
        <taxon>Saurischia</taxon>
        <taxon>Theropoda</taxon>
        <taxon>Coelurosauria</taxon>
        <taxon>Aves</taxon>
        <taxon>Neognathae</taxon>
        <taxon>Neoaves</taxon>
        <taxon>Telluraves</taxon>
        <taxon>Australaves</taxon>
        <taxon>Passeriformes</taxon>
        <taxon>Thamnophilidae</taxon>
        <taxon>Willisornis</taxon>
    </lineage>
</organism>
<gene>
    <name evidence="2" type="ORF">WISP_84269</name>
</gene>
<reference evidence="2" key="1">
    <citation type="submission" date="2019-10" db="EMBL/GenBank/DDBJ databases">
        <authorList>
            <person name="Soares A.E.R."/>
            <person name="Aleixo A."/>
            <person name="Schneider P."/>
            <person name="Miyaki C.Y."/>
            <person name="Schneider M.P."/>
            <person name="Mello C."/>
            <person name="Vasconcelos A.T.R."/>
        </authorList>
    </citation>
    <scope>NUCLEOTIDE SEQUENCE</scope>
    <source>
        <tissue evidence="2">Muscle</tissue>
    </source>
</reference>